<dbReference type="InterPro" id="IPR051795">
    <property type="entry name" value="Glycosyl_Hydrlase_43"/>
</dbReference>
<evidence type="ECO:0000313" key="2">
    <source>
        <dbReference type="EMBL" id="MDQ0493027.1"/>
    </source>
</evidence>
<dbReference type="Gene3D" id="2.60.120.200">
    <property type="match status" value="1"/>
</dbReference>
<keyword evidence="3" id="KW-1185">Reference proteome</keyword>
<feature type="domain" description="Beta-xylosidase C-terminal Concanavalin A-like" evidence="1">
    <location>
        <begin position="59"/>
        <end position="203"/>
    </location>
</feature>
<proteinExistence type="predicted"/>
<gene>
    <name evidence="2" type="ORF">QOZ95_001183</name>
</gene>
<dbReference type="Proteomes" id="UP001242811">
    <property type="component" value="Unassembled WGS sequence"/>
</dbReference>
<dbReference type="SUPFAM" id="SSF49899">
    <property type="entry name" value="Concanavalin A-like lectins/glucanases"/>
    <property type="match status" value="1"/>
</dbReference>
<comment type="caution">
    <text evidence="2">The sequence shown here is derived from an EMBL/GenBank/DDBJ whole genome shotgun (WGS) entry which is preliminary data.</text>
</comment>
<dbReference type="PANTHER" id="PTHR42812">
    <property type="entry name" value="BETA-XYLOSIDASE"/>
    <property type="match status" value="1"/>
</dbReference>
<dbReference type="PANTHER" id="PTHR42812:SF12">
    <property type="entry name" value="BETA-XYLOSIDASE-RELATED"/>
    <property type="match status" value="1"/>
</dbReference>
<dbReference type="Pfam" id="PF17851">
    <property type="entry name" value="GH43_C2"/>
    <property type="match status" value="1"/>
</dbReference>
<reference evidence="2 3" key="1">
    <citation type="submission" date="2023-07" db="EMBL/GenBank/DDBJ databases">
        <title>Genomic Encyclopedia of Type Strains, Phase IV (KMG-IV): sequencing the most valuable type-strain genomes for metagenomic binning, comparative biology and taxonomic classification.</title>
        <authorList>
            <person name="Goeker M."/>
        </authorList>
    </citation>
    <scope>NUCLEOTIDE SEQUENCE [LARGE SCALE GENOMIC DNA]</scope>
    <source>
        <strain evidence="2 3">DSM 14914</strain>
    </source>
</reference>
<evidence type="ECO:0000313" key="3">
    <source>
        <dbReference type="Proteomes" id="UP001242811"/>
    </source>
</evidence>
<dbReference type="EMBL" id="JAUSWA010000005">
    <property type="protein sequence ID" value="MDQ0493027.1"/>
    <property type="molecule type" value="Genomic_DNA"/>
</dbReference>
<sequence>MYYLLLRKHLGRETALQQVYWNDEGWLRLTAGGHTPQLEVPAPKGTCSVKQEQSYIFEDFFEGPALDKTWNTLRILADDRWCSLSQRPGYLRIRAGESIQSLFQHHVLAIRQTDHRFRAETALEYQPVSYLQMAGLLLYLNEEDYLYAYVSYEEGLGKVLRMMRCEANSFTLVPQVIKLQDDLPVHLAVEVHGIQAQFYYGVGDEPA</sequence>
<organism evidence="2 3">
    <name type="scientific">Paenibacillus brasilensis</name>
    <dbReference type="NCBI Taxonomy" id="128574"/>
    <lineage>
        <taxon>Bacteria</taxon>
        <taxon>Bacillati</taxon>
        <taxon>Bacillota</taxon>
        <taxon>Bacilli</taxon>
        <taxon>Bacillales</taxon>
        <taxon>Paenibacillaceae</taxon>
        <taxon>Paenibacillus</taxon>
    </lineage>
</organism>
<evidence type="ECO:0000259" key="1">
    <source>
        <dbReference type="Pfam" id="PF17851"/>
    </source>
</evidence>
<dbReference type="InterPro" id="IPR013320">
    <property type="entry name" value="ConA-like_dom_sf"/>
</dbReference>
<dbReference type="InterPro" id="IPR041542">
    <property type="entry name" value="GH43_C2"/>
</dbReference>
<name>A0ABU0KUB6_9BACL</name>
<protein>
    <submittedName>
        <fullName evidence="2">Beta-xylosidase</fullName>
    </submittedName>
</protein>
<accession>A0ABU0KUB6</accession>